<comment type="caution">
    <text evidence="2">The sequence shown here is derived from an EMBL/GenBank/DDBJ whole genome shotgun (WGS) entry which is preliminary data.</text>
</comment>
<evidence type="ECO:0000313" key="2">
    <source>
        <dbReference type="EMBL" id="KAF7271570.1"/>
    </source>
</evidence>
<organism evidence="2 3">
    <name type="scientific">Rhynchophorus ferrugineus</name>
    <name type="common">Red palm weevil</name>
    <name type="synonym">Curculio ferrugineus</name>
    <dbReference type="NCBI Taxonomy" id="354439"/>
    <lineage>
        <taxon>Eukaryota</taxon>
        <taxon>Metazoa</taxon>
        <taxon>Ecdysozoa</taxon>
        <taxon>Arthropoda</taxon>
        <taxon>Hexapoda</taxon>
        <taxon>Insecta</taxon>
        <taxon>Pterygota</taxon>
        <taxon>Neoptera</taxon>
        <taxon>Endopterygota</taxon>
        <taxon>Coleoptera</taxon>
        <taxon>Polyphaga</taxon>
        <taxon>Cucujiformia</taxon>
        <taxon>Curculionidae</taxon>
        <taxon>Dryophthorinae</taxon>
        <taxon>Rhynchophorus</taxon>
    </lineage>
</organism>
<gene>
    <name evidence="2" type="ORF">GWI33_015556</name>
</gene>
<protein>
    <submittedName>
        <fullName evidence="2">Uncharacterized protein</fullName>
    </submittedName>
</protein>
<keyword evidence="3" id="KW-1185">Reference proteome</keyword>
<proteinExistence type="predicted"/>
<sequence>MADDEKKINPPTETGKSNRKRFIRNGAEKEKGRARNPRNVFFYVLQRPRPMVRGGRPIMFRSHCYDV</sequence>
<dbReference type="EMBL" id="JAACXV010013943">
    <property type="protein sequence ID" value="KAF7271570.1"/>
    <property type="molecule type" value="Genomic_DNA"/>
</dbReference>
<dbReference type="Proteomes" id="UP000625711">
    <property type="component" value="Unassembled WGS sequence"/>
</dbReference>
<evidence type="ECO:0000256" key="1">
    <source>
        <dbReference type="SAM" id="MobiDB-lite"/>
    </source>
</evidence>
<feature type="region of interest" description="Disordered" evidence="1">
    <location>
        <begin position="1"/>
        <end position="33"/>
    </location>
</feature>
<name>A0A834I548_RHYFE</name>
<reference evidence="2" key="1">
    <citation type="submission" date="2020-08" db="EMBL/GenBank/DDBJ databases">
        <title>Genome sequencing and assembly of the red palm weevil Rhynchophorus ferrugineus.</title>
        <authorList>
            <person name="Dias G.B."/>
            <person name="Bergman C.M."/>
            <person name="Manee M."/>
        </authorList>
    </citation>
    <scope>NUCLEOTIDE SEQUENCE</scope>
    <source>
        <strain evidence="2">AA-2017</strain>
        <tissue evidence="2">Whole larva</tissue>
    </source>
</reference>
<accession>A0A834I548</accession>
<dbReference type="AlphaFoldDB" id="A0A834I548"/>
<evidence type="ECO:0000313" key="3">
    <source>
        <dbReference type="Proteomes" id="UP000625711"/>
    </source>
</evidence>